<evidence type="ECO:0000313" key="3">
    <source>
        <dbReference type="Proteomes" id="UP000249169"/>
    </source>
</evidence>
<keyword evidence="3" id="KW-1185">Reference proteome</keyword>
<name>A0A328C5S1_9DELT</name>
<organism evidence="2 3">
    <name type="scientific">Lujinxingia litoralis</name>
    <dbReference type="NCBI Taxonomy" id="2211119"/>
    <lineage>
        <taxon>Bacteria</taxon>
        <taxon>Deltaproteobacteria</taxon>
        <taxon>Bradymonadales</taxon>
        <taxon>Lujinxingiaceae</taxon>
        <taxon>Lujinxingia</taxon>
    </lineage>
</organism>
<evidence type="ECO:0000313" key="2">
    <source>
        <dbReference type="EMBL" id="RAL20666.1"/>
    </source>
</evidence>
<dbReference type="EMBL" id="QHKO01000008">
    <property type="protein sequence ID" value="RAL20666.1"/>
    <property type="molecule type" value="Genomic_DNA"/>
</dbReference>
<protein>
    <recommendedName>
        <fullName evidence="4">DUF2325 domain-containing protein</fullName>
    </recommendedName>
</protein>
<evidence type="ECO:0008006" key="4">
    <source>
        <dbReference type="Google" id="ProtNLM"/>
    </source>
</evidence>
<reference evidence="2 3" key="1">
    <citation type="submission" date="2018-05" db="EMBL/GenBank/DDBJ databases">
        <title>Lujinxingia marina gen. nov. sp. nov., a new facultative anaerobic member of the class Deltaproteobacteria, and proposal of Lujinxingaceae fam. nov.</title>
        <authorList>
            <person name="Li C.-M."/>
        </authorList>
    </citation>
    <scope>NUCLEOTIDE SEQUENCE [LARGE SCALE GENOMIC DNA]</scope>
    <source>
        <strain evidence="2 3">B210</strain>
    </source>
</reference>
<dbReference type="AlphaFoldDB" id="A0A328C5S1"/>
<accession>A0A328C5S1</accession>
<feature type="region of interest" description="Disordered" evidence="1">
    <location>
        <begin position="93"/>
        <end position="137"/>
    </location>
</feature>
<dbReference type="RefSeq" id="WP_111730758.1">
    <property type="nucleotide sequence ID" value="NZ_QHKO01000008.1"/>
</dbReference>
<dbReference type="OrthoDB" id="5324142at2"/>
<evidence type="ECO:0000256" key="1">
    <source>
        <dbReference type="SAM" id="MobiDB-lite"/>
    </source>
</evidence>
<feature type="compositionally biased region" description="Acidic residues" evidence="1">
    <location>
        <begin position="101"/>
        <end position="114"/>
    </location>
</feature>
<comment type="caution">
    <text evidence="2">The sequence shown here is derived from an EMBL/GenBank/DDBJ whole genome shotgun (WGS) entry which is preliminary data.</text>
</comment>
<proteinExistence type="predicted"/>
<sequence length="519" mass="56503">MSSDEPMAVVATEVEARGAGLPAELLAEVGPLVWRVRALRARQAIGYDEACRSARGARAHRGELQELDALLEGLLAELGARVFDHLEDGGWGGGLSRAAGDEEDEAPAEEAPEEGAERQQGAPPTAEPPPPPERARGLRVPTRLIGGQVRAGAASGAPTRAELVAHLLPDVREQLGAPPRRVRTYTETVGELGRLKAATEDEALCRWEQLPAEVQVVLAGFIVARFRHLQEETPADCRGVVEGDRHALTVIQSLRAHVGQGHVGYVHGLARDHGPERGSWAADAVHYHRELARQAHEYYGEPLEEARRAINPERALGRIRALIDQEPSVDRICALVEDVLRSPGGLRGDDPRLVRLMRPFRDHLSGASLSRLRQAIDAHDAAQQAEPEFEEGLLPPDWPWREAIRRSRVVMVGGDSRPGAQARIEQIFEPASFEWITVNGGENVRQVQALAGRMQQGSVDVVILLTAFVSHKISDQVTEAAGKSNGVHLVYINRGYGIARLRQGFEDFVPCEPLGADPA</sequence>
<gene>
    <name evidence="2" type="ORF">DL240_15220</name>
</gene>
<dbReference type="Proteomes" id="UP000249169">
    <property type="component" value="Unassembled WGS sequence"/>
</dbReference>